<evidence type="ECO:0000256" key="1">
    <source>
        <dbReference type="SAM" id="MobiDB-lite"/>
    </source>
</evidence>
<feature type="region of interest" description="Disordered" evidence="1">
    <location>
        <begin position="1894"/>
        <end position="1915"/>
    </location>
</feature>
<feature type="region of interest" description="Disordered" evidence="1">
    <location>
        <begin position="1551"/>
        <end position="1626"/>
    </location>
</feature>
<organism evidence="3 4">
    <name type="scientific">Megalops atlanticus</name>
    <name type="common">Tarpon</name>
    <name type="synonym">Clupea gigantea</name>
    <dbReference type="NCBI Taxonomy" id="7932"/>
    <lineage>
        <taxon>Eukaryota</taxon>
        <taxon>Metazoa</taxon>
        <taxon>Chordata</taxon>
        <taxon>Craniata</taxon>
        <taxon>Vertebrata</taxon>
        <taxon>Euteleostomi</taxon>
        <taxon>Actinopterygii</taxon>
        <taxon>Neopterygii</taxon>
        <taxon>Teleostei</taxon>
        <taxon>Elopiformes</taxon>
        <taxon>Megalopidae</taxon>
        <taxon>Megalops</taxon>
    </lineage>
</organism>
<feature type="compositionally biased region" description="Basic and acidic residues" evidence="1">
    <location>
        <begin position="2211"/>
        <end position="2223"/>
    </location>
</feature>
<dbReference type="EMBL" id="JAFDVH010000009">
    <property type="protein sequence ID" value="KAG7471278.1"/>
    <property type="molecule type" value="Genomic_DNA"/>
</dbReference>
<feature type="domain" description="C2" evidence="2">
    <location>
        <begin position="770"/>
        <end position="900"/>
    </location>
</feature>
<dbReference type="GO" id="GO:0005814">
    <property type="term" value="C:centriole"/>
    <property type="evidence" value="ECO:0007669"/>
    <property type="project" value="TreeGrafter"/>
</dbReference>
<dbReference type="GO" id="GO:0061511">
    <property type="term" value="P:centriole elongation"/>
    <property type="evidence" value="ECO:0007669"/>
    <property type="project" value="TreeGrafter"/>
</dbReference>
<feature type="region of interest" description="Disordered" evidence="1">
    <location>
        <begin position="170"/>
        <end position="197"/>
    </location>
</feature>
<feature type="compositionally biased region" description="Polar residues" evidence="1">
    <location>
        <begin position="2166"/>
        <end position="2175"/>
    </location>
</feature>
<evidence type="ECO:0000259" key="2">
    <source>
        <dbReference type="PROSITE" id="PS50004"/>
    </source>
</evidence>
<feature type="compositionally biased region" description="Basic and acidic residues" evidence="1">
    <location>
        <begin position="2013"/>
        <end position="2029"/>
    </location>
</feature>
<dbReference type="InterPro" id="IPR035892">
    <property type="entry name" value="C2_domain_sf"/>
</dbReference>
<name>A0A9D3Q2N0_MEGAT</name>
<feature type="compositionally biased region" description="Polar residues" evidence="1">
    <location>
        <begin position="1562"/>
        <end position="1576"/>
    </location>
</feature>
<feature type="compositionally biased region" description="Polar residues" evidence="1">
    <location>
        <begin position="2056"/>
        <end position="2072"/>
    </location>
</feature>
<dbReference type="CDD" id="cd00030">
    <property type="entry name" value="C2"/>
    <property type="match status" value="1"/>
</dbReference>
<proteinExistence type="predicted"/>
<feature type="compositionally biased region" description="Acidic residues" evidence="1">
    <location>
        <begin position="1579"/>
        <end position="1588"/>
    </location>
</feature>
<feature type="domain" description="C2" evidence="2">
    <location>
        <begin position="968"/>
        <end position="1130"/>
    </location>
</feature>
<feature type="domain" description="C2" evidence="2">
    <location>
        <begin position="1152"/>
        <end position="1321"/>
    </location>
</feature>
<feature type="compositionally biased region" description="Acidic residues" evidence="1">
    <location>
        <begin position="2030"/>
        <end position="2049"/>
    </location>
</feature>
<gene>
    <name evidence="3" type="ORF">MATL_G00122650</name>
</gene>
<feature type="region of interest" description="Disordered" evidence="1">
    <location>
        <begin position="209"/>
        <end position="259"/>
    </location>
</feature>
<dbReference type="GO" id="GO:0060271">
    <property type="term" value="P:cilium assembly"/>
    <property type="evidence" value="ECO:0007669"/>
    <property type="project" value="TreeGrafter"/>
</dbReference>
<feature type="compositionally biased region" description="Basic and acidic residues" evidence="1">
    <location>
        <begin position="493"/>
        <end position="503"/>
    </location>
</feature>
<feature type="compositionally biased region" description="Basic and acidic residues" evidence="1">
    <location>
        <begin position="2142"/>
        <end position="2154"/>
    </location>
</feature>
<evidence type="ECO:0000313" key="3">
    <source>
        <dbReference type="EMBL" id="KAG7471278.1"/>
    </source>
</evidence>
<dbReference type="Proteomes" id="UP001046870">
    <property type="component" value="Chromosome 9"/>
</dbReference>
<accession>A0A9D3Q2N0</accession>
<dbReference type="SMART" id="SM00239">
    <property type="entry name" value="C2"/>
    <property type="match status" value="4"/>
</dbReference>
<evidence type="ECO:0000313" key="4">
    <source>
        <dbReference type="Proteomes" id="UP001046870"/>
    </source>
</evidence>
<dbReference type="Pfam" id="PF25339">
    <property type="entry name" value="C2_C2CD3_N"/>
    <property type="match status" value="1"/>
</dbReference>
<dbReference type="GO" id="GO:0071539">
    <property type="term" value="P:protein localization to centrosome"/>
    <property type="evidence" value="ECO:0007669"/>
    <property type="project" value="TreeGrafter"/>
</dbReference>
<dbReference type="SUPFAM" id="SSF49562">
    <property type="entry name" value="C2 domain (Calcium/lipid-binding domain, CaLB)"/>
    <property type="match status" value="3"/>
</dbReference>
<feature type="region of interest" description="Disordered" evidence="1">
    <location>
        <begin position="529"/>
        <end position="553"/>
    </location>
</feature>
<dbReference type="PANTHER" id="PTHR21254:SF1">
    <property type="entry name" value="C2 DOMAIN-CONTAINING PROTEIN 3"/>
    <property type="match status" value="1"/>
</dbReference>
<dbReference type="InterPro" id="IPR000008">
    <property type="entry name" value="C2_dom"/>
</dbReference>
<sequence>MKNKKVKSTKVGNKRKKVPSDISPSTSLPPLVEGQLRCFLRVTVSRVLWTVPKPPAAPLVRLRWWGESTNGTHFRPRDGSHVDQRGVKTTARFAVRCGPKQFTSYLTDMGMLVLEVLTKPDRLPIGRVQIAGIARLSLSHSISGFFTVVSPASEKLGELQVSLALEPLTETYDSNSSGPTSDGSIGTGTEAPGPTSKAAAHKDLLVVPSLSRCPSGNSGKESLGSSSSNTPRGRDHLYFQERSNGHEGPSSAPLRLPSRSQYGEEGLNAARVQWSADPTSRPEAHISAGNQTSKDILSVLLDRGSKLRNAMVVSALKSDLDSDLALKDIPLPVSKDNIGTAPSLRPVPSSGKLLQNLLQSEPSVLPSPGGLPLPEYSSLDCFADTENRAVELLLGSVNGSTLWDGEGSPPEFLSGTSSVCEDSDLNDPLFDQSLLENLFYRASRSDSSDLTAEEDEGLSMKKKRKRGVTRGEGEDKELRRSGGTKSGSLVAEDTNRSPEESSRVPDLSVDQLTLLGRVHLARVIVHSLTTPTDSTPATPHKTPSKGKPPRPPSTRKCSYFVEYFFPVCSTKHNVEQAAMATEVIRVASSKVAGGVVKFQQRSVFPVRFSGPTVDHWWNTDVMFKIYSREKFQQKPVPIGKAAFPLRSLLRSAKLSLSTVLPILGLEEDRAKQELGTLKVTFELAADSKDFSPAKGRAAGTTTLSNATTSPQRKTTSSDNNASAQPRGSDSGREETSTDPKGGAVRELFLMPGAQGVHKVRHPTPSHTPVPLASPNRNPQQLEEEEGVLLHTLLMVPDGKDFNCGTKQAPSVYLNCKLFGSDETTRSAVSWGQTDPTFNFIQVAPVVLSPRLLERMRNNMMVIEVWQKAGGPAQDGLLGLAKLPLHQFYMSFRDPKISQLLLQGQYPVVAVDSYMPVIDVFSGSSRGSLRVLLAMGVAEQIVSLQRMRDEELGSVSRLPRPAHSLDQRQHADAKVNVRQGEVMTEHVFEVTVERVKGLTPLQSTVWGEADCYVQYSFPAQSGVAEETLDPNAIESSVSLRQFRTGTTLCVPDPVFGHSESHTLLAPAGVLVQKLLLSCCSSQGPATRGGIQFEVWCRYYYPNVRDQQVAKGLLPLSKLCAMVTMQTQEQMGAQAFSLPLVPRTDSPAGHQPQPSGLLDVRVQYRQRPMRTQAVKGGAVASRVVTLAVQVHRAAGLKAAARAMARQDEALRYYADVGVNSYVTAQLSFLPERERRSTRVVARSFCPEFEHHAEFPCSLLVQSAGGETCSLAELLEGAAATFTVCHRDSRRGMDCPTSKDTVLGTVRVHLGDLIHKRTGISGWFAVSLPQDPALSQAHLSSVGGLEISINFAHHSDRERVISAARNLGWELSREEEEEEDEEEEEAYSDSARTVSVSISVPRVWLPLHCLLLPGHMTLERSTYCYFRYKLYEEEAFCSPLQHPAPQDGAGGEEGVATVAFRGSRAVRLRASLPLRWYLREERLEVQVWVAFGKHRRPRPHDTDRLVGSAYVELSSLARRAEHKLTISGVYPLFRRSAADLAGAALRVHITLTPARHTAPPGQRAFSGNSQDELNSQGALSSGEEEEEEEEEGPRPPTTAPSRQSGPQSRHRTKSSMSADLPPSQEGNEEDTFAVTVTVDRAMHLSLKGSPLAERSGGLPSCCVSYATVDEDGPVTTPVVPDTDCPVWDHQWGGRLSKQILLDPQQTMVFKVWHKGDVERVIGFASVDLSPLLSGFQSVCGWYNITDFSGQCQGQLKVAVSPLKGVQNLRVQRQAAQEESPKDSSLLQTLPLCYRTTAMYSSFPTHISRYPEQRINASPDQLEALLSGSRSSLSERHEEHINNVRMFHQSLQEGDRATNSSTIGETHPSKSMLFSVLRKNLSELDDIQRYFSRKLSTPTFPSLSEQARPSPQEEHGGSEMDTAQLLLKSNRLVGEVNSLISNIHGRHLRTVPESAQSSSNQNVPAGDSFLSAENHFLPAEQSEPPRDRGSALASPVPHETDEPSYSPLNAEDDRDVEDSPHPDEDEDEHRGQCSEEEEEEEEEEGEEEYEETLVEPKTLNEVTSVTDKTSPWTSLLSEPDLGSLESLEGPEEGASLTAERQGGRGAGLTADARHAGTSGEPVGTTAEEDQHAERGSCDECEADAADPVRDAGGERQESAEPAAAAPPDFSSGNSETAITGPSGRHQDSEEERQTTSRVSEQLLEGRGVCQSEMGSSREDDKESKLPDSVDVPNFFLPTHHLEASMRALRLAPVFPAAPPDTFSPQQHLLLLKRQGSFCCSRENEYSLSPPGHCPQEASDPERNII</sequence>
<feature type="region of interest" description="Disordered" evidence="1">
    <location>
        <begin position="2279"/>
        <end position="2301"/>
    </location>
</feature>
<feature type="compositionally biased region" description="Basic and acidic residues" evidence="1">
    <location>
        <begin position="232"/>
        <end position="245"/>
    </location>
</feature>
<feature type="compositionally biased region" description="Low complexity" evidence="1">
    <location>
        <begin position="249"/>
        <end position="259"/>
    </location>
</feature>
<feature type="compositionally biased region" description="Polar residues" evidence="1">
    <location>
        <begin position="699"/>
        <end position="727"/>
    </location>
</feature>
<feature type="region of interest" description="Disordered" evidence="1">
    <location>
        <begin position="1974"/>
        <end position="2224"/>
    </location>
</feature>
<dbReference type="Gene3D" id="2.60.40.150">
    <property type="entry name" value="C2 domain"/>
    <property type="match status" value="2"/>
</dbReference>
<protein>
    <recommendedName>
        <fullName evidence="2">C2 domain-containing protein</fullName>
    </recommendedName>
</protein>
<dbReference type="PANTHER" id="PTHR21254">
    <property type="entry name" value="C2 DOMAIN-CONTAINING PROTEIN 3"/>
    <property type="match status" value="1"/>
</dbReference>
<feature type="compositionally biased region" description="Basic and acidic residues" evidence="1">
    <location>
        <begin position="2124"/>
        <end position="2133"/>
    </location>
</feature>
<feature type="region of interest" description="Disordered" evidence="1">
    <location>
        <begin position="690"/>
        <end position="741"/>
    </location>
</feature>
<feature type="compositionally biased region" description="Polar residues" evidence="1">
    <location>
        <begin position="171"/>
        <end position="184"/>
    </location>
</feature>
<feature type="compositionally biased region" description="Basic residues" evidence="1">
    <location>
        <begin position="1"/>
        <end position="17"/>
    </location>
</feature>
<feature type="region of interest" description="Disordered" evidence="1">
    <location>
        <begin position="445"/>
        <end position="506"/>
    </location>
</feature>
<dbReference type="OrthoDB" id="79771at2759"/>
<feature type="compositionally biased region" description="Basic and acidic residues" evidence="1">
    <location>
        <begin position="469"/>
        <end position="480"/>
    </location>
</feature>
<keyword evidence="4" id="KW-1185">Reference proteome</keyword>
<feature type="domain" description="C2" evidence="2">
    <location>
        <begin position="1607"/>
        <end position="1739"/>
    </location>
</feature>
<feature type="region of interest" description="Disordered" evidence="1">
    <location>
        <begin position="1"/>
        <end position="26"/>
    </location>
</feature>
<reference evidence="3" key="1">
    <citation type="submission" date="2021-01" db="EMBL/GenBank/DDBJ databases">
        <authorList>
            <person name="Zahm M."/>
            <person name="Roques C."/>
            <person name="Cabau C."/>
            <person name="Klopp C."/>
            <person name="Donnadieu C."/>
            <person name="Jouanno E."/>
            <person name="Lampietro C."/>
            <person name="Louis A."/>
            <person name="Herpin A."/>
            <person name="Echchiki A."/>
            <person name="Berthelot C."/>
            <person name="Parey E."/>
            <person name="Roest-Crollius H."/>
            <person name="Braasch I."/>
            <person name="Postlethwait J."/>
            <person name="Bobe J."/>
            <person name="Montfort J."/>
            <person name="Bouchez O."/>
            <person name="Begum T."/>
            <person name="Mejri S."/>
            <person name="Adams A."/>
            <person name="Chen W.-J."/>
            <person name="Guiguen Y."/>
        </authorList>
    </citation>
    <scope>NUCLEOTIDE SEQUENCE</scope>
    <source>
        <strain evidence="3">YG-15Mar2019-1</strain>
        <tissue evidence="3">Brain</tissue>
    </source>
</reference>
<dbReference type="GO" id="GO:0034451">
    <property type="term" value="C:centriolar satellite"/>
    <property type="evidence" value="ECO:0007669"/>
    <property type="project" value="TreeGrafter"/>
</dbReference>
<comment type="caution">
    <text evidence="3">The sequence shown here is derived from an EMBL/GenBank/DDBJ whole genome shotgun (WGS) entry which is preliminary data.</text>
</comment>
<feature type="compositionally biased region" description="Low complexity" evidence="1">
    <location>
        <begin position="215"/>
        <end position="228"/>
    </location>
</feature>
<feature type="compositionally biased region" description="Basic and acidic residues" evidence="1">
    <location>
        <begin position="2180"/>
        <end position="2190"/>
    </location>
</feature>
<dbReference type="InterPro" id="IPR057537">
    <property type="entry name" value="C2_C2CD3_N"/>
</dbReference>
<dbReference type="PROSITE" id="PS50004">
    <property type="entry name" value="C2"/>
    <property type="match status" value="4"/>
</dbReference>
<feature type="compositionally biased region" description="Polar residues" evidence="1">
    <location>
        <begin position="1894"/>
        <end position="1905"/>
    </location>
</feature>
<feature type="compositionally biased region" description="Low complexity" evidence="1">
    <location>
        <begin position="2077"/>
        <end position="2092"/>
    </location>
</feature>
<feature type="region of interest" description="Disordered" evidence="1">
    <location>
        <begin position="756"/>
        <end position="778"/>
    </location>
</feature>
<dbReference type="Pfam" id="PF00168">
    <property type="entry name" value="C2"/>
    <property type="match status" value="2"/>
</dbReference>